<dbReference type="AlphaFoldDB" id="S4NZK2"/>
<reference evidence="1" key="1">
    <citation type="journal article" date="2013" name="BMC Genomics">
        <title>Unscrambling butterfly oogenesis.</title>
        <authorList>
            <person name="Carter J.M."/>
            <person name="Baker S.C."/>
            <person name="Pink R."/>
            <person name="Carter D.R."/>
            <person name="Collins A."/>
            <person name="Tomlin J."/>
            <person name="Gibbs M."/>
            <person name="Breuker C.J."/>
        </authorList>
    </citation>
    <scope>NUCLEOTIDE SEQUENCE</scope>
    <source>
        <tissue evidence="1">Ovary</tissue>
    </source>
</reference>
<sequence length="68" mass="7591">FSLKRARAPAPLPKVSSPECTKMNVKVFLFTPRSLLGTALTIEEAAWIPHETFPAFTELASYHPVSYK</sequence>
<organism evidence="1">
    <name type="scientific">Pararge aegeria</name>
    <name type="common">speckled wood butterfly</name>
    <dbReference type="NCBI Taxonomy" id="116150"/>
    <lineage>
        <taxon>Eukaryota</taxon>
        <taxon>Metazoa</taxon>
        <taxon>Ecdysozoa</taxon>
        <taxon>Arthropoda</taxon>
        <taxon>Hexapoda</taxon>
        <taxon>Insecta</taxon>
        <taxon>Pterygota</taxon>
        <taxon>Neoptera</taxon>
        <taxon>Endopterygota</taxon>
        <taxon>Lepidoptera</taxon>
        <taxon>Glossata</taxon>
        <taxon>Ditrysia</taxon>
        <taxon>Papilionoidea</taxon>
        <taxon>Nymphalidae</taxon>
        <taxon>Satyrinae</taxon>
        <taxon>Satyrini</taxon>
        <taxon>Parargina</taxon>
        <taxon>Pararge</taxon>
    </lineage>
</organism>
<evidence type="ECO:0000313" key="1">
    <source>
        <dbReference type="EMBL" id="JAA81253.1"/>
    </source>
</evidence>
<reference evidence="1" key="2">
    <citation type="submission" date="2013-05" db="EMBL/GenBank/DDBJ databases">
        <authorList>
            <person name="Carter J.-M."/>
            <person name="Baker S.C."/>
            <person name="Pink R."/>
            <person name="Carter D.R.F."/>
            <person name="Collins A."/>
            <person name="Tomlin J."/>
            <person name="Gibbs M."/>
            <person name="Breuker C.J."/>
        </authorList>
    </citation>
    <scope>NUCLEOTIDE SEQUENCE</scope>
    <source>
        <tissue evidence="1">Ovary</tissue>
    </source>
</reference>
<feature type="non-terminal residue" evidence="1">
    <location>
        <position position="1"/>
    </location>
</feature>
<proteinExistence type="predicted"/>
<name>S4NZK2_9NEOP</name>
<dbReference type="EMBL" id="GAIX01011307">
    <property type="protein sequence ID" value="JAA81253.1"/>
    <property type="molecule type" value="Transcribed_RNA"/>
</dbReference>
<feature type="non-terminal residue" evidence="1">
    <location>
        <position position="68"/>
    </location>
</feature>
<protein>
    <submittedName>
        <fullName evidence="1">Uncharacterized protein</fullName>
    </submittedName>
</protein>
<accession>S4NZK2</accession>